<name>A0A158G718_9BURK</name>
<evidence type="ECO:0000313" key="3">
    <source>
        <dbReference type="EMBL" id="SAL27846.1"/>
    </source>
</evidence>
<comment type="caution">
    <text evidence="3">The sequence shown here is derived from an EMBL/GenBank/DDBJ whole genome shotgun (WGS) entry which is preliminary data.</text>
</comment>
<dbReference type="EMBL" id="FCNZ02000005">
    <property type="protein sequence ID" value="SAL27846.1"/>
    <property type="molecule type" value="Genomic_DNA"/>
</dbReference>
<dbReference type="Gene3D" id="2.130.10.10">
    <property type="entry name" value="YVTN repeat-like/Quinoprotein amine dehydrogenase"/>
    <property type="match status" value="2"/>
</dbReference>
<proteinExistence type="predicted"/>
<evidence type="ECO:0000313" key="4">
    <source>
        <dbReference type="Proteomes" id="UP000054717"/>
    </source>
</evidence>
<dbReference type="RefSeq" id="WP_087629772.1">
    <property type="nucleotide sequence ID" value="NZ_FCNZ02000005.1"/>
</dbReference>
<protein>
    <submittedName>
        <fullName evidence="3">Uncharacterized protein</fullName>
    </submittedName>
</protein>
<dbReference type="STRING" id="326475.AWB66_01620"/>
<feature type="signal peptide" evidence="2">
    <location>
        <begin position="1"/>
        <end position="25"/>
    </location>
</feature>
<gene>
    <name evidence="3" type="ORF">AWB66_01620</name>
</gene>
<dbReference type="AlphaFoldDB" id="A0A158G718"/>
<evidence type="ECO:0000256" key="2">
    <source>
        <dbReference type="SAM" id="SignalP"/>
    </source>
</evidence>
<reference evidence="3" key="1">
    <citation type="submission" date="2016-01" db="EMBL/GenBank/DDBJ databases">
        <authorList>
            <person name="Peeters Charlotte."/>
        </authorList>
    </citation>
    <scope>NUCLEOTIDE SEQUENCE</scope>
    <source>
        <strain evidence="3">LMG 22936</strain>
    </source>
</reference>
<evidence type="ECO:0000256" key="1">
    <source>
        <dbReference type="SAM" id="MobiDB-lite"/>
    </source>
</evidence>
<dbReference type="InterPro" id="IPR011047">
    <property type="entry name" value="Quinoprotein_ADH-like_sf"/>
</dbReference>
<feature type="chain" id="PRO_5011121169" evidence="2">
    <location>
        <begin position="26"/>
        <end position="584"/>
    </location>
</feature>
<keyword evidence="2" id="KW-0732">Signal</keyword>
<accession>A0A158G718</accession>
<dbReference type="SUPFAM" id="SSF50998">
    <property type="entry name" value="Quinoprotein alcohol dehydrogenase-like"/>
    <property type="match status" value="1"/>
</dbReference>
<dbReference type="InterPro" id="IPR015943">
    <property type="entry name" value="WD40/YVTN_repeat-like_dom_sf"/>
</dbReference>
<feature type="region of interest" description="Disordered" evidence="1">
    <location>
        <begin position="403"/>
        <end position="428"/>
    </location>
</feature>
<dbReference type="Proteomes" id="UP000054717">
    <property type="component" value="Unassembled WGS sequence"/>
</dbReference>
<sequence>MSVFLRVLPGLCMIGLVCAAAPASAVDVSTVGIDNTRQGWNRSETTLTPANVPRLHKLREFVVDEKIDVTPLIVGKRLYVFTMTNTAFIFDVDTGARLTSRQLAPPFDPRPDPGQMDRWRLYHNWGITATPVIDTATNTLYVTTFGKPSPTSPNTERNNMLWILDATTLADKKPPVLIAGDADNGGGGIANGFSLPYQKMRAGLALLSGADGNKAVVISFSINGENPRGPGHGFVVAFDVRGLNRDAGFSPTPAVWNVTPGGGAGGVWMSGSGPAIDGNDIYLTTGNGMDPGTMPGNFGESFVKLRYTPGVAGADNGKPKLELADYWGAFSDFGRADEDQDLGAAGVFIVPAGGNLVGGGKDGILYNLNMRNLGKTRWDPHFNLPFVASYLPNPPNGAAGLPTTTVPDPNWPIVDRDRNTTARTPTGKSYHIHGTPVYMERGDSASVYVWGENERLKAFDIDLATRRITTFRGQGTQFASGAMQAPGGMPGGRLVVSSNGTASGTGIIWGTYPVFGNANSMVVHGALVAYDATQTINGNLKQLFHSDADPANNLGNFAKYSTPVVANGRVYVGTFSNKVVQYGL</sequence>
<organism evidence="3 4">
    <name type="scientific">Caballeronia telluris</name>
    <dbReference type="NCBI Taxonomy" id="326475"/>
    <lineage>
        <taxon>Bacteria</taxon>
        <taxon>Pseudomonadati</taxon>
        <taxon>Pseudomonadota</taxon>
        <taxon>Betaproteobacteria</taxon>
        <taxon>Burkholderiales</taxon>
        <taxon>Burkholderiaceae</taxon>
        <taxon>Caballeronia</taxon>
    </lineage>
</organism>
<keyword evidence="4" id="KW-1185">Reference proteome</keyword>